<organism evidence="4 5">
    <name type="scientific">Puia dinghuensis</name>
    <dbReference type="NCBI Taxonomy" id="1792502"/>
    <lineage>
        <taxon>Bacteria</taxon>
        <taxon>Pseudomonadati</taxon>
        <taxon>Bacteroidota</taxon>
        <taxon>Chitinophagia</taxon>
        <taxon>Chitinophagales</taxon>
        <taxon>Chitinophagaceae</taxon>
        <taxon>Puia</taxon>
    </lineage>
</organism>
<feature type="domain" description="DUF1731" evidence="3">
    <location>
        <begin position="256"/>
        <end position="302"/>
    </location>
</feature>
<protein>
    <submittedName>
        <fullName evidence="4">NAD-dependent epimerase</fullName>
    </submittedName>
</protein>
<proteinExistence type="inferred from homology"/>
<keyword evidence="5" id="KW-1185">Reference proteome</keyword>
<gene>
    <name evidence="4" type="ORF">GCM10011511_31430</name>
</gene>
<dbReference type="InterPro" id="IPR036291">
    <property type="entry name" value="NAD(P)-bd_dom_sf"/>
</dbReference>
<evidence type="ECO:0000259" key="2">
    <source>
        <dbReference type="Pfam" id="PF01370"/>
    </source>
</evidence>
<evidence type="ECO:0000256" key="1">
    <source>
        <dbReference type="ARBA" id="ARBA00009353"/>
    </source>
</evidence>
<dbReference type="EMBL" id="BMJC01000003">
    <property type="protein sequence ID" value="GGB05756.1"/>
    <property type="molecule type" value="Genomic_DNA"/>
</dbReference>
<dbReference type="InterPro" id="IPR010099">
    <property type="entry name" value="SDR39U1"/>
</dbReference>
<dbReference type="InterPro" id="IPR001509">
    <property type="entry name" value="Epimerase_deHydtase"/>
</dbReference>
<dbReference type="NCBIfam" id="TIGR01777">
    <property type="entry name" value="yfcH"/>
    <property type="match status" value="1"/>
</dbReference>
<evidence type="ECO:0000259" key="3">
    <source>
        <dbReference type="Pfam" id="PF08338"/>
    </source>
</evidence>
<evidence type="ECO:0000313" key="5">
    <source>
        <dbReference type="Proteomes" id="UP000607559"/>
    </source>
</evidence>
<accession>A0A8J2UEK2</accession>
<dbReference type="PANTHER" id="PTHR11092:SF0">
    <property type="entry name" value="EPIMERASE FAMILY PROTEIN SDR39U1"/>
    <property type="match status" value="1"/>
</dbReference>
<feature type="domain" description="NAD-dependent epimerase/dehydratase" evidence="2">
    <location>
        <begin position="4"/>
        <end position="126"/>
    </location>
</feature>
<dbReference type="RefSeq" id="WP_188933307.1">
    <property type="nucleotide sequence ID" value="NZ_BMJC01000003.1"/>
</dbReference>
<name>A0A8J2UEK2_9BACT</name>
<dbReference type="Proteomes" id="UP000607559">
    <property type="component" value="Unassembled WGS sequence"/>
</dbReference>
<dbReference type="Pfam" id="PF01370">
    <property type="entry name" value="Epimerase"/>
    <property type="match status" value="1"/>
</dbReference>
<dbReference type="InterPro" id="IPR013549">
    <property type="entry name" value="DUF1731"/>
</dbReference>
<comment type="similarity">
    <text evidence="1">Belongs to the NAD(P)-dependent epimerase/dehydratase family. SDR39U1 subfamily.</text>
</comment>
<dbReference type="PANTHER" id="PTHR11092">
    <property type="entry name" value="SUGAR NUCLEOTIDE EPIMERASE RELATED"/>
    <property type="match status" value="1"/>
</dbReference>
<dbReference type="Gene3D" id="3.40.50.720">
    <property type="entry name" value="NAD(P)-binding Rossmann-like Domain"/>
    <property type="match status" value="1"/>
</dbReference>
<sequence>MSTILITGGTGLIGTALSTLLREKGHRVMILSRGAAPSQPDTFRWDPDTGYIDPEAIREADFIIHLAGAGVADKRWSAKRKKVIEESRTKSAALLVQALTGIPNRVKAVISASGIGWYGADAVIPNPRPFQETDPADGAFLGETCRRWEEAIAPVATLGKRLVIFRTGIALSTKGGALVEFRKPLRFGAAAILGSGKQVASWIHIEDLCRLYLHAIEHDDCSGVFNAVAPRPVDNRTLTLALARQLKGRYFVPVYVPSFLLKIMIGEMSIEVLKSTTVSAEKVRSIGFQFIYPSIEKALAALLPRN</sequence>
<reference evidence="4" key="2">
    <citation type="submission" date="2020-09" db="EMBL/GenBank/DDBJ databases">
        <authorList>
            <person name="Sun Q."/>
            <person name="Zhou Y."/>
        </authorList>
    </citation>
    <scope>NUCLEOTIDE SEQUENCE</scope>
    <source>
        <strain evidence="4">CGMCC 1.15448</strain>
    </source>
</reference>
<dbReference type="SUPFAM" id="SSF51735">
    <property type="entry name" value="NAD(P)-binding Rossmann-fold domains"/>
    <property type="match status" value="1"/>
</dbReference>
<comment type="caution">
    <text evidence="4">The sequence shown here is derived from an EMBL/GenBank/DDBJ whole genome shotgun (WGS) entry which is preliminary data.</text>
</comment>
<evidence type="ECO:0000313" key="4">
    <source>
        <dbReference type="EMBL" id="GGB05756.1"/>
    </source>
</evidence>
<dbReference type="Pfam" id="PF08338">
    <property type="entry name" value="DUF1731"/>
    <property type="match status" value="1"/>
</dbReference>
<reference evidence="4" key="1">
    <citation type="journal article" date="2014" name="Int. J. Syst. Evol. Microbiol.">
        <title>Complete genome sequence of Corynebacterium casei LMG S-19264T (=DSM 44701T), isolated from a smear-ripened cheese.</title>
        <authorList>
            <consortium name="US DOE Joint Genome Institute (JGI-PGF)"/>
            <person name="Walter F."/>
            <person name="Albersmeier A."/>
            <person name="Kalinowski J."/>
            <person name="Ruckert C."/>
        </authorList>
    </citation>
    <scope>NUCLEOTIDE SEQUENCE</scope>
    <source>
        <strain evidence="4">CGMCC 1.15448</strain>
    </source>
</reference>
<dbReference type="AlphaFoldDB" id="A0A8J2UEK2"/>